<dbReference type="InterPro" id="IPR032135">
    <property type="entry name" value="DUF4817"/>
</dbReference>
<evidence type="ECO:0000259" key="1">
    <source>
        <dbReference type="Pfam" id="PF16087"/>
    </source>
</evidence>
<dbReference type="EMBL" id="JAJSOF020000005">
    <property type="protein sequence ID" value="KAJ4447238.1"/>
    <property type="molecule type" value="Genomic_DNA"/>
</dbReference>
<feature type="domain" description="DUF4817" evidence="1">
    <location>
        <begin position="290"/>
        <end position="335"/>
    </location>
</feature>
<comment type="caution">
    <text evidence="2">The sequence shown here is derived from an EMBL/GenBank/DDBJ whole genome shotgun (WGS) entry which is preliminary data.</text>
</comment>
<proteinExistence type="predicted"/>
<evidence type="ECO:0000313" key="3">
    <source>
        <dbReference type="Proteomes" id="UP001148838"/>
    </source>
</evidence>
<accession>A0ABQ8TKV1</accession>
<gene>
    <name evidence="2" type="ORF">ANN_09242</name>
</gene>
<dbReference type="PANTHER" id="PTHR47027:SF20">
    <property type="entry name" value="REVERSE TRANSCRIPTASE-LIKE PROTEIN WITH RNA-DIRECTED DNA POLYMERASE DOMAIN"/>
    <property type="match status" value="1"/>
</dbReference>
<evidence type="ECO:0000313" key="2">
    <source>
        <dbReference type="EMBL" id="KAJ4447238.1"/>
    </source>
</evidence>
<keyword evidence="3" id="KW-1185">Reference proteome</keyword>
<sequence>MDWEILVTKTFITASVTTQFPANLSIGCFSGVKAVGARCRPYRLVLVMSSRKHGDLLPRKKTITKEPTEHSNHSANWGRIEAAECVEAMKTEAGTSAGATSSILQRHFVKKSYLAYFGIKLGDQSKAWAPHKVCRVCIEELHHWINGRRLLLSFGVPMVWREQSNHSNDCYFCSCDVKGKELRQPSYYRGASRSRWGKSGYDIGKRTIPVRKYDSILKTLSSLENANIFLERTILSNSVLLTICGLGSVWSWNFLSRRGGSEVHSKTQRKLVFWPGGRLNEVTVKAGFTVYYKNKDSFIAAQRLFRRHYKIHRNDPISSAHAIKIWIQNFEVTGSELKNKSPVWSAIASFGIIGPYFFEDGNGTSVTTSQLYVRMIQEFLSPQIANNPLINIEEIKEKLCHEISEIPVNMLRHVMGNIQLRIEECVQRNGMYQLVPSATGWMDGTAPLPHRHNNTDEVRHISFLSLFTARQDTSHRLYEENEYDNDYDENDDYDDYRFYKPLWKQSREMFDGMELIEQGYAVNVYHGCGGMLKVRSEELVILPVVLYGCETWTLTLREEQRLRVFENKVLRKIFGAKRDEVTGEWRKLHNAELHALSSSPDIIRNIKSRRLRWARRVARMGESRNTYRVLVGRPGGKRPLGRPRRRWEDNIKMDLREVGYDGRNWIFLLRIGTNGGLM</sequence>
<protein>
    <recommendedName>
        <fullName evidence="1">DUF4817 domain-containing protein</fullName>
    </recommendedName>
</protein>
<organism evidence="2 3">
    <name type="scientific">Periplaneta americana</name>
    <name type="common">American cockroach</name>
    <name type="synonym">Blatta americana</name>
    <dbReference type="NCBI Taxonomy" id="6978"/>
    <lineage>
        <taxon>Eukaryota</taxon>
        <taxon>Metazoa</taxon>
        <taxon>Ecdysozoa</taxon>
        <taxon>Arthropoda</taxon>
        <taxon>Hexapoda</taxon>
        <taxon>Insecta</taxon>
        <taxon>Pterygota</taxon>
        <taxon>Neoptera</taxon>
        <taxon>Polyneoptera</taxon>
        <taxon>Dictyoptera</taxon>
        <taxon>Blattodea</taxon>
        <taxon>Blattoidea</taxon>
        <taxon>Blattidae</taxon>
        <taxon>Blattinae</taxon>
        <taxon>Periplaneta</taxon>
    </lineage>
</organism>
<name>A0ABQ8TKV1_PERAM</name>
<dbReference type="PANTHER" id="PTHR47027">
    <property type="entry name" value="REVERSE TRANSCRIPTASE DOMAIN-CONTAINING PROTEIN"/>
    <property type="match status" value="1"/>
</dbReference>
<dbReference type="Proteomes" id="UP001148838">
    <property type="component" value="Unassembled WGS sequence"/>
</dbReference>
<dbReference type="Pfam" id="PF16087">
    <property type="entry name" value="DUF4817"/>
    <property type="match status" value="1"/>
</dbReference>
<reference evidence="2 3" key="1">
    <citation type="journal article" date="2022" name="Allergy">
        <title>Genome assembly and annotation of Periplaneta americana reveal a comprehensive cockroach allergen profile.</title>
        <authorList>
            <person name="Wang L."/>
            <person name="Xiong Q."/>
            <person name="Saelim N."/>
            <person name="Wang L."/>
            <person name="Nong W."/>
            <person name="Wan A.T."/>
            <person name="Shi M."/>
            <person name="Liu X."/>
            <person name="Cao Q."/>
            <person name="Hui J.H.L."/>
            <person name="Sookrung N."/>
            <person name="Leung T.F."/>
            <person name="Tungtrongchitr A."/>
            <person name="Tsui S.K.W."/>
        </authorList>
    </citation>
    <scope>NUCLEOTIDE SEQUENCE [LARGE SCALE GENOMIC DNA]</scope>
    <source>
        <strain evidence="2">PWHHKU_190912</strain>
    </source>
</reference>